<name>A0A0V0GK13_SOLCH</name>
<dbReference type="EMBL" id="GEDG01037362">
    <property type="protein sequence ID" value="JAP08173.1"/>
    <property type="molecule type" value="Transcribed_RNA"/>
</dbReference>
<accession>A0A0V0GK13</accession>
<reference evidence="1" key="1">
    <citation type="submission" date="2015-12" db="EMBL/GenBank/DDBJ databases">
        <title>Gene expression during late stages of embryo sac development: a critical building block for successful pollen-pistil interactions.</title>
        <authorList>
            <person name="Liu Y."/>
            <person name="Joly V."/>
            <person name="Sabar M."/>
            <person name="Matton D.P."/>
        </authorList>
    </citation>
    <scope>NUCLEOTIDE SEQUENCE</scope>
</reference>
<proteinExistence type="predicted"/>
<evidence type="ECO:0000313" key="1">
    <source>
        <dbReference type="EMBL" id="JAP08173.1"/>
    </source>
</evidence>
<feature type="non-terminal residue" evidence="1">
    <location>
        <position position="1"/>
    </location>
</feature>
<protein>
    <submittedName>
        <fullName evidence="1">Putative ovule protein</fullName>
    </submittedName>
</protein>
<organism evidence="1">
    <name type="scientific">Solanum chacoense</name>
    <name type="common">Chaco potato</name>
    <dbReference type="NCBI Taxonomy" id="4108"/>
    <lineage>
        <taxon>Eukaryota</taxon>
        <taxon>Viridiplantae</taxon>
        <taxon>Streptophyta</taxon>
        <taxon>Embryophyta</taxon>
        <taxon>Tracheophyta</taxon>
        <taxon>Spermatophyta</taxon>
        <taxon>Magnoliopsida</taxon>
        <taxon>eudicotyledons</taxon>
        <taxon>Gunneridae</taxon>
        <taxon>Pentapetalae</taxon>
        <taxon>asterids</taxon>
        <taxon>lamiids</taxon>
        <taxon>Solanales</taxon>
        <taxon>Solanaceae</taxon>
        <taxon>Solanoideae</taxon>
        <taxon>Solaneae</taxon>
        <taxon>Solanum</taxon>
    </lineage>
</organism>
<sequence>SFQLTNINRIYFSLYLFSLNSIQCLDTLSLIVLNCSWNTFVVILERSFFALFCAATECRVLQAFDVAMWMPYVPLLLWKLKIFSPVIAGDFDQIWSRRSKHERCICFCLI</sequence>
<dbReference type="AlphaFoldDB" id="A0A0V0GK13"/>